<dbReference type="KEGG" id="mprt:ET475_12030"/>
<dbReference type="SMART" id="SM00530">
    <property type="entry name" value="HTH_XRE"/>
    <property type="match status" value="1"/>
</dbReference>
<dbReference type="OrthoDB" id="5103593at2"/>
<dbReference type="GO" id="GO:0003677">
    <property type="term" value="F:DNA binding"/>
    <property type="evidence" value="ECO:0007669"/>
    <property type="project" value="InterPro"/>
</dbReference>
<dbReference type="RefSeq" id="WP_129390462.1">
    <property type="nucleotide sequence ID" value="NZ_CP035494.1"/>
</dbReference>
<dbReference type="SUPFAM" id="SSF47413">
    <property type="entry name" value="lambda repressor-like DNA-binding domains"/>
    <property type="match status" value="1"/>
</dbReference>
<evidence type="ECO:0000259" key="1">
    <source>
        <dbReference type="PROSITE" id="PS50943"/>
    </source>
</evidence>
<dbReference type="CDD" id="cd00093">
    <property type="entry name" value="HTH_XRE"/>
    <property type="match status" value="1"/>
</dbReference>
<dbReference type="Proteomes" id="UP000293995">
    <property type="component" value="Chromosome"/>
</dbReference>
<sequence length="246" mass="25542">MQHLTQEILARAAHMSATDLARRAGVNRSTLHRIATGQVEPSLGTLRELAIVCGLDLTISLEPLSDPDAAAAARYLLEAASAQVELTEGGRAWVDRIGRLDADPLTILSVAGRASTLLAREGAALFRGNSSAARLASAGDAAGGRWAISGRAAIELGRDEPLSGPSVLWVDDVDAATGILTATHDRVATTVNAQVIVAGANTSVLVDTYTVGPVRYVAPIQMLLDCVGVGGQLEAAAMDIAKEWSE</sequence>
<accession>A0A4P6EEB6</accession>
<protein>
    <submittedName>
        <fullName evidence="2">XRE family transcriptional regulator</fullName>
    </submittedName>
</protein>
<dbReference type="PROSITE" id="PS50943">
    <property type="entry name" value="HTH_CROC1"/>
    <property type="match status" value="1"/>
</dbReference>
<organism evidence="2 3">
    <name type="scientific">Microbacterium protaetiae</name>
    <dbReference type="NCBI Taxonomy" id="2509458"/>
    <lineage>
        <taxon>Bacteria</taxon>
        <taxon>Bacillati</taxon>
        <taxon>Actinomycetota</taxon>
        <taxon>Actinomycetes</taxon>
        <taxon>Micrococcales</taxon>
        <taxon>Microbacteriaceae</taxon>
        <taxon>Microbacterium</taxon>
    </lineage>
</organism>
<evidence type="ECO:0000313" key="3">
    <source>
        <dbReference type="Proteomes" id="UP000293995"/>
    </source>
</evidence>
<keyword evidence="3" id="KW-1185">Reference proteome</keyword>
<dbReference type="InterPro" id="IPR001387">
    <property type="entry name" value="Cro/C1-type_HTH"/>
</dbReference>
<proteinExistence type="predicted"/>
<dbReference type="InterPro" id="IPR010982">
    <property type="entry name" value="Lambda_DNA-bd_dom_sf"/>
</dbReference>
<name>A0A4P6EEB6_9MICO</name>
<feature type="domain" description="HTH cro/C1-type" evidence="1">
    <location>
        <begin position="12"/>
        <end position="60"/>
    </location>
</feature>
<reference evidence="2 3" key="1">
    <citation type="submission" date="2019-01" db="EMBL/GenBank/DDBJ databases">
        <title>Genome sequencing of strain DFW100M-13.</title>
        <authorList>
            <person name="Heo J."/>
            <person name="Kim S.-J."/>
            <person name="Kim J.-S."/>
            <person name="Hong S.-B."/>
            <person name="Kwon S.-W."/>
        </authorList>
    </citation>
    <scope>NUCLEOTIDE SEQUENCE [LARGE SCALE GENOMIC DNA]</scope>
    <source>
        <strain evidence="2 3">DFW100M-13</strain>
    </source>
</reference>
<gene>
    <name evidence="2" type="ORF">ET475_12030</name>
</gene>
<dbReference type="Pfam" id="PF01381">
    <property type="entry name" value="HTH_3"/>
    <property type="match status" value="1"/>
</dbReference>
<dbReference type="Gene3D" id="1.10.260.40">
    <property type="entry name" value="lambda repressor-like DNA-binding domains"/>
    <property type="match status" value="1"/>
</dbReference>
<dbReference type="AlphaFoldDB" id="A0A4P6EEB6"/>
<evidence type="ECO:0000313" key="2">
    <source>
        <dbReference type="EMBL" id="QAY60642.1"/>
    </source>
</evidence>
<dbReference type="EMBL" id="CP035494">
    <property type="protein sequence ID" value="QAY60642.1"/>
    <property type="molecule type" value="Genomic_DNA"/>
</dbReference>